<sequence length="241" mass="27225">MLASQFNQLQAFPAAAIDFATQRKRAEKKPVPVPSDAEPVTPSLELSLEYASLWSAGHCPLGIYVVPSPETLMVWDATFFVHQGYYADAIFKFRLTFPVTYPAQPPSVHFNVTTDVVFHPLISHSGVFNLAPRFRPWRCVFHRVFDILHYIKAAFKKHTLDALKESECFNKEAYRLYHESTSSFANLASQSSMLSQSAPALFGDHPPMKGKPRDAMPFREMSAEELQAQRTKLGLKEWATS</sequence>
<comment type="caution">
    <text evidence="3">The sequence shown here is derived from an EMBL/GenBank/DDBJ whole genome shotgun (WGS) entry which is preliminary data.</text>
</comment>
<dbReference type="SMART" id="SM00212">
    <property type="entry name" value="UBCc"/>
    <property type="match status" value="1"/>
</dbReference>
<feature type="region of interest" description="Disordered" evidence="1">
    <location>
        <begin position="202"/>
        <end position="241"/>
    </location>
</feature>
<gene>
    <name evidence="3" type="ORF">FB45DRAFT_740498</name>
</gene>
<evidence type="ECO:0000259" key="2">
    <source>
        <dbReference type="PROSITE" id="PS50127"/>
    </source>
</evidence>
<reference evidence="3" key="1">
    <citation type="submission" date="2023-03" db="EMBL/GenBank/DDBJ databases">
        <title>Massive genome expansion in bonnet fungi (Mycena s.s.) driven by repeated elements and novel gene families across ecological guilds.</title>
        <authorList>
            <consortium name="Lawrence Berkeley National Laboratory"/>
            <person name="Harder C.B."/>
            <person name="Miyauchi S."/>
            <person name="Viragh M."/>
            <person name="Kuo A."/>
            <person name="Thoen E."/>
            <person name="Andreopoulos B."/>
            <person name="Lu D."/>
            <person name="Skrede I."/>
            <person name="Drula E."/>
            <person name="Henrissat B."/>
            <person name="Morin E."/>
            <person name="Kohler A."/>
            <person name="Barry K."/>
            <person name="LaButti K."/>
            <person name="Morin E."/>
            <person name="Salamov A."/>
            <person name="Lipzen A."/>
            <person name="Mereny Z."/>
            <person name="Hegedus B."/>
            <person name="Baldrian P."/>
            <person name="Stursova M."/>
            <person name="Weitz H."/>
            <person name="Taylor A."/>
            <person name="Grigoriev I.V."/>
            <person name="Nagy L.G."/>
            <person name="Martin F."/>
            <person name="Kauserud H."/>
        </authorList>
    </citation>
    <scope>NUCLEOTIDE SEQUENCE</scope>
    <source>
        <strain evidence="3">9284</strain>
    </source>
</reference>
<dbReference type="Pfam" id="PF00179">
    <property type="entry name" value="UQ_con"/>
    <property type="match status" value="1"/>
</dbReference>
<dbReference type="AlphaFoldDB" id="A0AAD7FR90"/>
<dbReference type="CDD" id="cd23814">
    <property type="entry name" value="UEV_AKTIP"/>
    <property type="match status" value="1"/>
</dbReference>
<dbReference type="EMBL" id="JARKIF010000005">
    <property type="protein sequence ID" value="KAJ7638789.1"/>
    <property type="molecule type" value="Genomic_DNA"/>
</dbReference>
<evidence type="ECO:0000313" key="4">
    <source>
        <dbReference type="Proteomes" id="UP001221142"/>
    </source>
</evidence>
<dbReference type="SUPFAM" id="SSF54495">
    <property type="entry name" value="UBC-like"/>
    <property type="match status" value="1"/>
</dbReference>
<dbReference type="Proteomes" id="UP001221142">
    <property type="component" value="Unassembled WGS sequence"/>
</dbReference>
<organism evidence="3 4">
    <name type="scientific">Roridomyces roridus</name>
    <dbReference type="NCBI Taxonomy" id="1738132"/>
    <lineage>
        <taxon>Eukaryota</taxon>
        <taxon>Fungi</taxon>
        <taxon>Dikarya</taxon>
        <taxon>Basidiomycota</taxon>
        <taxon>Agaricomycotina</taxon>
        <taxon>Agaricomycetes</taxon>
        <taxon>Agaricomycetidae</taxon>
        <taxon>Agaricales</taxon>
        <taxon>Marasmiineae</taxon>
        <taxon>Mycenaceae</taxon>
        <taxon>Roridomyces</taxon>
    </lineage>
</organism>
<dbReference type="Gene3D" id="3.10.110.10">
    <property type="entry name" value="Ubiquitin Conjugating Enzyme"/>
    <property type="match status" value="1"/>
</dbReference>
<name>A0AAD7FR90_9AGAR</name>
<protein>
    <submittedName>
        <fullName evidence="3">UBC-like protein</fullName>
    </submittedName>
</protein>
<evidence type="ECO:0000313" key="3">
    <source>
        <dbReference type="EMBL" id="KAJ7638789.1"/>
    </source>
</evidence>
<keyword evidence="4" id="KW-1185">Reference proteome</keyword>
<dbReference type="InterPro" id="IPR000608">
    <property type="entry name" value="UBC"/>
</dbReference>
<feature type="domain" description="UBC core" evidence="2">
    <location>
        <begin position="41"/>
        <end position="197"/>
    </location>
</feature>
<dbReference type="InterPro" id="IPR016135">
    <property type="entry name" value="UBQ-conjugating_enzyme/RWD"/>
</dbReference>
<evidence type="ECO:0000256" key="1">
    <source>
        <dbReference type="SAM" id="MobiDB-lite"/>
    </source>
</evidence>
<dbReference type="PROSITE" id="PS50127">
    <property type="entry name" value="UBC_2"/>
    <property type="match status" value="1"/>
</dbReference>
<accession>A0AAD7FR90</accession>
<proteinExistence type="predicted"/>